<feature type="compositionally biased region" description="Basic and acidic residues" evidence="1">
    <location>
        <begin position="401"/>
        <end position="420"/>
    </location>
</feature>
<feature type="region of interest" description="Disordered" evidence="1">
    <location>
        <begin position="658"/>
        <end position="682"/>
    </location>
</feature>
<sequence length="1083" mass="114148">TVGGRRFQRDGNADAASVGTTTSRIRGEDDVNVNDDDAYPSSSPSSSSSSHPTVTIDPISGNFTIAISPDDTLRSLRDVISKITGLGDGEMRLIYRGRIIADDRGDDDDDARDRRVRAAVRVRDAGLALLAALLGASSSSSSVSSSSTADAGGRTSSSSAYSPSGIWGMVGRSPPPGGTTTTTTSTVGSGGGVSGPSMMVGGGPSSSSSSLPRAARLTEADVRLPDPGGIEHVRQGMMTLHTMLGGEEGEGKNDDDDCDVDGPRAGRARRRRGSSQSRAYPRRKWYKGQWLDALDTVHQWLEATIVDVALPSDVLSEYYEDDREGEKTRTNTKDDDDVAKRRGGGGAPNDRYGRRRTACRSQPDAVVSANDLEGRRRLLLEPISQDESENDEDDDYDSYDDDRVRLPRDDDEGCRYRPRSDNDDVQLLLIHYNGWPHRWDEWIRGDSERIRPFRTRTRHRVNAGSSLSSSMSASSEWGGVNGGGGGRNQLACPTPQSAFSASPSTAIKDAEDAPSERAAMLVELARIMRSVNDLLQVSAAAAAVTGEIGNDQAPPTISDDSSSGSGGPSGLSQLPWRSVRNLPTPSQSLPVTDPNRNEDARGAPQSVAAESSPMSSFDSPTLDGARLRQLAPLLDRLGRTLTDAAPHIVALAESLPSLTMPSNSRSSVSHENRGRNAPSNCCGGVTAGDADATVAALSSSSEEEVDAIQSLTARASSLYFGVEDNDNEEENNDPIGNRVATAVPASPSSTATLGDVLEIVPEETMPRIDPDLTDYVNGMVNTTRGGGGGFVSGRNSIRDNGLDSLGSSLLASYLASIGGTSGVGGGILGENGENATDRDNARVIRMGGGRGGNGGPSALEVGGSGIDIHIHAIVTGPTMAGIGGLGGFLVDNAGGFGDGAAAIDTPRNNSRPFFGQASTPRNNSHDDDDADLFSELYSESPDPVNMHGEEDTHVNINEMSVNDIDHLLDECRGIEDDGEDRRDIENENIANIQQSFNTLNVNNSGNNDGSIIDASIKSLSEIESQESNPILPSPSSPSSPSDITASTRIGSIGRNSTSSSLGSRFFRRTFGRLSGSSSRRSSQ</sequence>
<feature type="region of interest" description="Disordered" evidence="1">
    <location>
        <begin position="380"/>
        <end position="420"/>
    </location>
</feature>
<dbReference type="Gene3D" id="2.30.30.140">
    <property type="match status" value="1"/>
</dbReference>
<dbReference type="SUPFAM" id="SSF54236">
    <property type="entry name" value="Ubiquitin-like"/>
    <property type="match status" value="1"/>
</dbReference>
<keyword evidence="4" id="KW-1185">Reference proteome</keyword>
<feature type="region of interest" description="Disordered" evidence="1">
    <location>
        <begin position="1"/>
        <end position="55"/>
    </location>
</feature>
<feature type="compositionally biased region" description="Acidic residues" evidence="1">
    <location>
        <begin position="384"/>
        <end position="400"/>
    </location>
</feature>
<evidence type="ECO:0000259" key="2">
    <source>
        <dbReference type="PROSITE" id="PS50053"/>
    </source>
</evidence>
<dbReference type="EMBL" id="JALLPB020000332">
    <property type="protein sequence ID" value="KAL3810401.1"/>
    <property type="molecule type" value="Genomic_DNA"/>
</dbReference>
<evidence type="ECO:0000313" key="3">
    <source>
        <dbReference type="EMBL" id="KAL3810401.1"/>
    </source>
</evidence>
<feature type="compositionally biased region" description="Low complexity" evidence="1">
    <location>
        <begin position="40"/>
        <end position="50"/>
    </location>
</feature>
<feature type="compositionally biased region" description="Low complexity" evidence="1">
    <location>
        <begin position="178"/>
        <end position="187"/>
    </location>
</feature>
<comment type="caution">
    <text evidence="3">The sequence shown here is derived from an EMBL/GenBank/DDBJ whole genome shotgun (WGS) entry which is preliminary data.</text>
</comment>
<feature type="region of interest" description="Disordered" evidence="1">
    <location>
        <begin position="1023"/>
        <end position="1063"/>
    </location>
</feature>
<dbReference type="AlphaFoldDB" id="A0ABD3RIR8"/>
<dbReference type="Gene3D" id="3.10.20.90">
    <property type="entry name" value="Phosphatidylinositol 3-kinase Catalytic Subunit, Chain A, domain 1"/>
    <property type="match status" value="1"/>
</dbReference>
<dbReference type="CDD" id="cd17039">
    <property type="entry name" value="Ubl_ubiquitin_like"/>
    <property type="match status" value="1"/>
</dbReference>
<feature type="compositionally biased region" description="Polar residues" evidence="1">
    <location>
        <begin position="581"/>
        <end position="590"/>
    </location>
</feature>
<name>A0ABD3RIR8_9STRA</name>
<feature type="compositionally biased region" description="Low complexity" evidence="1">
    <location>
        <begin position="465"/>
        <end position="475"/>
    </location>
</feature>
<feature type="compositionally biased region" description="Basic and acidic residues" evidence="1">
    <location>
        <begin position="324"/>
        <end position="333"/>
    </location>
</feature>
<feature type="compositionally biased region" description="Polar residues" evidence="1">
    <location>
        <begin position="608"/>
        <end position="619"/>
    </location>
</feature>
<feature type="region of interest" description="Disordered" evidence="1">
    <location>
        <begin position="244"/>
        <end position="279"/>
    </location>
</feature>
<dbReference type="CDD" id="cd20104">
    <property type="entry name" value="MBT_PHF20L1-like"/>
    <property type="match status" value="1"/>
</dbReference>
<feature type="region of interest" description="Disordered" evidence="1">
    <location>
        <begin position="907"/>
        <end position="926"/>
    </location>
</feature>
<gene>
    <name evidence="3" type="ORF">ACHAXA_004177</name>
</gene>
<dbReference type="SUPFAM" id="SSF54160">
    <property type="entry name" value="Chromo domain-like"/>
    <property type="match status" value="1"/>
</dbReference>
<dbReference type="InterPro" id="IPR029071">
    <property type="entry name" value="Ubiquitin-like_domsf"/>
</dbReference>
<evidence type="ECO:0000313" key="4">
    <source>
        <dbReference type="Proteomes" id="UP001530377"/>
    </source>
</evidence>
<protein>
    <recommendedName>
        <fullName evidence="2">Ubiquitin-like domain-containing protein</fullName>
    </recommendedName>
</protein>
<dbReference type="InterPro" id="IPR000626">
    <property type="entry name" value="Ubiquitin-like_dom"/>
</dbReference>
<feature type="compositionally biased region" description="Polar residues" evidence="1">
    <location>
        <begin position="907"/>
        <end position="922"/>
    </location>
</feature>
<proteinExistence type="predicted"/>
<evidence type="ECO:0000256" key="1">
    <source>
        <dbReference type="SAM" id="MobiDB-lite"/>
    </source>
</evidence>
<feature type="compositionally biased region" description="Low complexity" evidence="1">
    <location>
        <begin position="139"/>
        <end position="153"/>
    </location>
</feature>
<feature type="compositionally biased region" description="Polar residues" evidence="1">
    <location>
        <begin position="658"/>
        <end position="667"/>
    </location>
</feature>
<feature type="compositionally biased region" description="Gly residues" evidence="1">
    <location>
        <begin position="188"/>
        <end position="204"/>
    </location>
</feature>
<dbReference type="Proteomes" id="UP001530377">
    <property type="component" value="Unassembled WGS sequence"/>
</dbReference>
<feature type="non-terminal residue" evidence="3">
    <location>
        <position position="1"/>
    </location>
</feature>
<reference evidence="3 4" key="1">
    <citation type="submission" date="2024-10" db="EMBL/GenBank/DDBJ databases">
        <title>Updated reference genomes for cyclostephanoid diatoms.</title>
        <authorList>
            <person name="Roberts W.R."/>
            <person name="Alverson A.J."/>
        </authorList>
    </citation>
    <scope>NUCLEOTIDE SEQUENCE [LARGE SCALE GENOMIC DNA]</scope>
    <source>
        <strain evidence="3 4">AJA228-03</strain>
    </source>
</reference>
<organism evidence="3 4">
    <name type="scientific">Cyclostephanos tholiformis</name>
    <dbReference type="NCBI Taxonomy" id="382380"/>
    <lineage>
        <taxon>Eukaryota</taxon>
        <taxon>Sar</taxon>
        <taxon>Stramenopiles</taxon>
        <taxon>Ochrophyta</taxon>
        <taxon>Bacillariophyta</taxon>
        <taxon>Coscinodiscophyceae</taxon>
        <taxon>Thalassiosirophycidae</taxon>
        <taxon>Stephanodiscales</taxon>
        <taxon>Stephanodiscaceae</taxon>
        <taxon>Cyclostephanos</taxon>
    </lineage>
</organism>
<feature type="compositionally biased region" description="Low complexity" evidence="1">
    <location>
        <begin position="1048"/>
        <end position="1063"/>
    </location>
</feature>
<accession>A0ABD3RIR8</accession>
<feature type="compositionally biased region" description="Polar residues" evidence="1">
    <location>
        <begin position="494"/>
        <end position="505"/>
    </location>
</feature>
<feature type="compositionally biased region" description="Basic and acidic residues" evidence="1">
    <location>
        <begin position="216"/>
        <end position="229"/>
    </location>
</feature>
<feature type="region of interest" description="Disordered" evidence="1">
    <location>
        <begin position="139"/>
        <end position="229"/>
    </location>
</feature>
<dbReference type="Pfam" id="PF00240">
    <property type="entry name" value="ubiquitin"/>
    <property type="match status" value="1"/>
</dbReference>
<dbReference type="PROSITE" id="PS50053">
    <property type="entry name" value="UBIQUITIN_2"/>
    <property type="match status" value="1"/>
</dbReference>
<feature type="region of interest" description="Disordered" evidence="1">
    <location>
        <begin position="464"/>
        <end position="513"/>
    </location>
</feature>
<feature type="region of interest" description="Disordered" evidence="1">
    <location>
        <begin position="549"/>
        <end position="622"/>
    </location>
</feature>
<dbReference type="InterPro" id="IPR016197">
    <property type="entry name" value="Chromo-like_dom_sf"/>
</dbReference>
<feature type="domain" description="Ubiquitin-like" evidence="2">
    <location>
        <begin position="52"/>
        <end position="104"/>
    </location>
</feature>
<feature type="region of interest" description="Disordered" evidence="1">
    <location>
        <begin position="319"/>
        <end position="367"/>
    </location>
</feature>